<dbReference type="RefSeq" id="WP_175588362.1">
    <property type="nucleotide sequence ID" value="NZ_JABWGN010000002.1"/>
</dbReference>
<protein>
    <submittedName>
        <fullName evidence="2">Uncharacterized protein</fullName>
    </submittedName>
</protein>
<dbReference type="Proteomes" id="UP000586042">
    <property type="component" value="Unassembled WGS sequence"/>
</dbReference>
<evidence type="ECO:0000313" key="2">
    <source>
        <dbReference type="EMBL" id="NUW30937.1"/>
    </source>
</evidence>
<name>A0A7Y6I3B9_9ACTN</name>
<gene>
    <name evidence="2" type="ORF">HTZ77_05825</name>
</gene>
<feature type="region of interest" description="Disordered" evidence="1">
    <location>
        <begin position="51"/>
        <end position="75"/>
    </location>
</feature>
<accession>A0A7Y6I3B9</accession>
<proteinExistence type="predicted"/>
<sequence>MFRNFDLRKHTYEQVKAVFGLAAQAAQHVIKKVCDAYRTLHANLAAGNLGKPRSARRVKAESKPISFGPQHRLTR</sequence>
<evidence type="ECO:0000313" key="3">
    <source>
        <dbReference type="Proteomes" id="UP000586042"/>
    </source>
</evidence>
<organism evidence="2 3">
    <name type="scientific">Nonomuraea montanisoli</name>
    <dbReference type="NCBI Taxonomy" id="2741721"/>
    <lineage>
        <taxon>Bacteria</taxon>
        <taxon>Bacillati</taxon>
        <taxon>Actinomycetota</taxon>
        <taxon>Actinomycetes</taxon>
        <taxon>Streptosporangiales</taxon>
        <taxon>Streptosporangiaceae</taxon>
        <taxon>Nonomuraea</taxon>
    </lineage>
</organism>
<comment type="caution">
    <text evidence="2">The sequence shown here is derived from an EMBL/GenBank/DDBJ whole genome shotgun (WGS) entry which is preliminary data.</text>
</comment>
<reference evidence="2 3" key="1">
    <citation type="submission" date="2020-06" db="EMBL/GenBank/DDBJ databases">
        <title>Nonomuraea sp. SMC257, a novel actinomycete isolated from soil.</title>
        <authorList>
            <person name="Chanama M."/>
        </authorList>
    </citation>
    <scope>NUCLEOTIDE SEQUENCE [LARGE SCALE GENOMIC DNA]</scope>
    <source>
        <strain evidence="2 3">SMC257</strain>
    </source>
</reference>
<keyword evidence="3" id="KW-1185">Reference proteome</keyword>
<dbReference type="AlphaFoldDB" id="A0A7Y6I3B9"/>
<dbReference type="EMBL" id="JABWGN010000002">
    <property type="protein sequence ID" value="NUW30937.1"/>
    <property type="molecule type" value="Genomic_DNA"/>
</dbReference>
<evidence type="ECO:0000256" key="1">
    <source>
        <dbReference type="SAM" id="MobiDB-lite"/>
    </source>
</evidence>